<feature type="signal peptide" evidence="1">
    <location>
        <begin position="1"/>
        <end position="17"/>
    </location>
</feature>
<keyword evidence="1" id="KW-0732">Signal</keyword>
<sequence>MLSIFLFLDSDIVVAIAAVVVIGKAGAGADVAGTGISIGEKEGDLDFSCFYSEKKKERKGRSPPELVDLYKKTQNRILNACKYILCNYDYNQKPKAPNWKPYCEFQLIPRNQNPEVVPEGELTVIQVEKSLSDHWVGTTCQE</sequence>
<evidence type="ECO:0000313" key="3">
    <source>
        <dbReference type="EMBL" id="PKC59797.1"/>
    </source>
</evidence>
<organism evidence="2 5">
    <name type="scientific">Rhizophagus irregularis</name>
    <dbReference type="NCBI Taxonomy" id="588596"/>
    <lineage>
        <taxon>Eukaryota</taxon>
        <taxon>Fungi</taxon>
        <taxon>Fungi incertae sedis</taxon>
        <taxon>Mucoromycota</taxon>
        <taxon>Glomeromycotina</taxon>
        <taxon>Glomeromycetes</taxon>
        <taxon>Glomerales</taxon>
        <taxon>Glomeraceae</taxon>
        <taxon>Rhizophagus</taxon>
    </lineage>
</organism>
<evidence type="ECO:0000313" key="4">
    <source>
        <dbReference type="Proteomes" id="UP000232688"/>
    </source>
</evidence>
<dbReference type="VEuPathDB" id="FungiDB:FUN_001773"/>
<accession>A0A2N0PDI9</accession>
<dbReference type="VEuPathDB" id="FungiDB:RhiirFUN_026170"/>
<dbReference type="AlphaFoldDB" id="A0A2N0PDI9"/>
<comment type="caution">
    <text evidence="2">The sequence shown here is derived from an EMBL/GenBank/DDBJ whole genome shotgun (WGS) entry which is preliminary data.</text>
</comment>
<dbReference type="Proteomes" id="UP000232722">
    <property type="component" value="Unassembled WGS sequence"/>
</dbReference>
<reference evidence="3 4" key="3">
    <citation type="submission" date="2017-10" db="EMBL/GenBank/DDBJ databases">
        <title>Extensive intraspecific genome diversity in a model arbuscular mycorrhizal fungus.</title>
        <authorList>
            <person name="Chen E.C.H."/>
            <person name="Morin E."/>
            <person name="Baudet D."/>
            <person name="Noel J."/>
            <person name="Ndikumana S."/>
            <person name="Charron P."/>
            <person name="St-Onge C."/>
            <person name="Giorgi J."/>
            <person name="Grigoriev I.V."/>
            <person name="Roux C."/>
            <person name="Martin F.M."/>
            <person name="Corradi N."/>
        </authorList>
    </citation>
    <scope>NUCLEOTIDE SEQUENCE [LARGE SCALE GENOMIC DNA]</scope>
    <source>
        <strain evidence="3 4">A1</strain>
    </source>
</reference>
<dbReference type="Proteomes" id="UP000232688">
    <property type="component" value="Unassembled WGS sequence"/>
</dbReference>
<evidence type="ECO:0000256" key="1">
    <source>
        <dbReference type="SAM" id="SignalP"/>
    </source>
</evidence>
<feature type="chain" id="PRO_5014562469" evidence="1">
    <location>
        <begin position="18"/>
        <end position="142"/>
    </location>
</feature>
<gene>
    <name evidence="3" type="ORF">RhiirA1_468932</name>
    <name evidence="2" type="ORF">RhiirA5_421624</name>
</gene>
<protein>
    <submittedName>
        <fullName evidence="2">Uncharacterized protein</fullName>
    </submittedName>
</protein>
<reference evidence="3 4" key="4">
    <citation type="submission" date="2017-10" db="EMBL/GenBank/DDBJ databases">
        <title>Genome analyses suggest a sexual origin of heterokaryosis in a supposedly ancient asexual fungus.</title>
        <authorList>
            <person name="Corradi N."/>
            <person name="Sedzielewska K."/>
            <person name="Noel J."/>
            <person name="Charron P."/>
            <person name="Farinelli L."/>
            <person name="Marton T."/>
            <person name="Kruger M."/>
            <person name="Pelin A."/>
            <person name="Brachmann A."/>
            <person name="Corradi N."/>
        </authorList>
    </citation>
    <scope>NUCLEOTIDE SEQUENCE [LARGE SCALE GENOMIC DNA]</scope>
    <source>
        <strain evidence="3 4">A1</strain>
    </source>
</reference>
<evidence type="ECO:0000313" key="2">
    <source>
        <dbReference type="EMBL" id="PKC04894.1"/>
    </source>
</evidence>
<proteinExistence type="predicted"/>
<reference evidence="2 5" key="1">
    <citation type="submission" date="2016-04" db="EMBL/GenBank/DDBJ databases">
        <title>Genome analyses suggest a sexual origin of heterokaryosis in a supposedly ancient asexual fungus.</title>
        <authorList>
            <person name="Ropars J."/>
            <person name="Sedzielewska K."/>
            <person name="Noel J."/>
            <person name="Charron P."/>
            <person name="Farinelli L."/>
            <person name="Marton T."/>
            <person name="Kruger M."/>
            <person name="Pelin A."/>
            <person name="Brachmann A."/>
            <person name="Corradi N."/>
        </authorList>
    </citation>
    <scope>NUCLEOTIDE SEQUENCE [LARGE SCALE GENOMIC DNA]</scope>
    <source>
        <strain evidence="2 5">A5</strain>
    </source>
</reference>
<name>A0A2N0PDI9_9GLOM</name>
<dbReference type="EMBL" id="LLXH01001260">
    <property type="protein sequence ID" value="PKC59797.1"/>
    <property type="molecule type" value="Genomic_DNA"/>
</dbReference>
<dbReference type="EMBL" id="LLXJ01000942">
    <property type="protein sequence ID" value="PKC04894.1"/>
    <property type="molecule type" value="Genomic_DNA"/>
</dbReference>
<dbReference type="VEuPathDB" id="FungiDB:RhiirA1_468932"/>
<reference evidence="2 5" key="2">
    <citation type="submission" date="2017-09" db="EMBL/GenBank/DDBJ databases">
        <title>Extensive intraspecific genome diversity in a model arbuscular mycorrhizal fungus.</title>
        <authorList>
            <person name="Chen E.C."/>
            <person name="Morin E."/>
            <person name="Beaudet D."/>
            <person name="Noel J."/>
            <person name="Ndikumana S."/>
            <person name="Charron P."/>
            <person name="St-Onge C."/>
            <person name="Giorgi J."/>
            <person name="Grigoriev I.V."/>
            <person name="Roux C."/>
            <person name="Martin F.M."/>
            <person name="Corradi N."/>
        </authorList>
    </citation>
    <scope>NUCLEOTIDE SEQUENCE [LARGE SCALE GENOMIC DNA]</scope>
    <source>
        <strain evidence="2 5">A5</strain>
    </source>
</reference>
<evidence type="ECO:0000313" key="5">
    <source>
        <dbReference type="Proteomes" id="UP000232722"/>
    </source>
</evidence>